<evidence type="ECO:0000313" key="4">
    <source>
        <dbReference type="RefSeq" id="XP_047741221.1"/>
    </source>
</evidence>
<proteinExistence type="predicted"/>
<evidence type="ECO:0000256" key="1">
    <source>
        <dbReference type="SAM" id="SignalP"/>
    </source>
</evidence>
<dbReference type="KEGG" id="hazt:125179430"/>
<dbReference type="PROSITE" id="PS51412">
    <property type="entry name" value="MACPF_2"/>
    <property type="match status" value="1"/>
</dbReference>
<dbReference type="RefSeq" id="XP_047741221.1">
    <property type="nucleotide sequence ID" value="XM_047885265.1"/>
</dbReference>
<keyword evidence="1" id="KW-0732">Signal</keyword>
<dbReference type="InterPro" id="IPR020864">
    <property type="entry name" value="MACPF"/>
</dbReference>
<reference evidence="4" key="1">
    <citation type="submission" date="2025-08" db="UniProtKB">
        <authorList>
            <consortium name="RefSeq"/>
        </authorList>
    </citation>
    <scope>IDENTIFICATION</scope>
    <source>
        <tissue evidence="4">Whole organism</tissue>
    </source>
</reference>
<evidence type="ECO:0000259" key="2">
    <source>
        <dbReference type="PROSITE" id="PS51412"/>
    </source>
</evidence>
<name>A0A979FVE7_HYAAZ</name>
<feature type="chain" id="PRO_5037524930" evidence="1">
    <location>
        <begin position="30"/>
        <end position="573"/>
    </location>
</feature>
<feature type="signal peptide" evidence="1">
    <location>
        <begin position="1"/>
        <end position="29"/>
    </location>
</feature>
<organism evidence="3 4">
    <name type="scientific">Hyalella azteca</name>
    <name type="common">Amphipod</name>
    <dbReference type="NCBI Taxonomy" id="294128"/>
    <lineage>
        <taxon>Eukaryota</taxon>
        <taxon>Metazoa</taxon>
        <taxon>Ecdysozoa</taxon>
        <taxon>Arthropoda</taxon>
        <taxon>Crustacea</taxon>
        <taxon>Multicrustacea</taxon>
        <taxon>Malacostraca</taxon>
        <taxon>Eumalacostraca</taxon>
        <taxon>Peracarida</taxon>
        <taxon>Amphipoda</taxon>
        <taxon>Senticaudata</taxon>
        <taxon>Talitrida</taxon>
        <taxon>Talitroidea</taxon>
        <taxon>Hyalellidae</taxon>
        <taxon>Hyalella</taxon>
    </lineage>
</organism>
<gene>
    <name evidence="4" type="primary">LOC125179430</name>
</gene>
<dbReference type="OrthoDB" id="6153340at2759"/>
<protein>
    <submittedName>
        <fullName evidence="4">Uncharacterized protein LOC125179430</fullName>
    </submittedName>
</protein>
<accession>A0A979FVE7</accession>
<dbReference type="AlphaFoldDB" id="A0A979FVE7"/>
<dbReference type="Proteomes" id="UP000694843">
    <property type="component" value="Unplaced"/>
</dbReference>
<dbReference type="GeneID" id="125179430"/>
<dbReference type="Pfam" id="PF01823">
    <property type="entry name" value="MACPF"/>
    <property type="match status" value="1"/>
</dbReference>
<keyword evidence="3" id="KW-1185">Reference proteome</keyword>
<feature type="domain" description="MACPF" evidence="2">
    <location>
        <begin position="28"/>
        <end position="380"/>
    </location>
</feature>
<sequence length="573" mass="63592">MGTFMSRKTLLLGCQSFILLSLLITQIDAQTLRIRFSEIPFSVLDKATLGIDPILSDPLGMRDPGMKDQIFEPLLDVAAPGVYTLNDFIGKAVQDVRCSRATSESTKTASNYNAYRELTNSRVSFNVGADVSFGKFRRFSIKAGMGYQQLKDDEESKRLEFFKETAGEIIQGGAQCQTHVVSVNMHTTPVFTKNFLSALQKLNVAAQDASSEDSRKIFNNFVENFGTHYQDSTYFGSTFVYEKLFASRTMSEAQSTARKNCVSNSFSQNLKMKVPFIEVNQNFKQDVAKCAGSQNEEGLFNSLKLASERILTVGTPPYSDPDEWAKMALKNPVPIEYKLEKISTLFLQDWFDNLPLNLKSGAESTETFNGTAMHEFFESLSSEYCEIMLGVPCNETWTGCGYNSNCSTHEKCFNDNSTLGFSCKKGCGYTSRCSKYEKCFNDNSTLGFSCKKGCEYTSNCSAREKCVNNNSVLGFSCKKGCGYTSNCSAREKCVNNNSDLGFSCKKGCGYTSNCSAKEKCVNDNSYLGFSCKKGCGYTSNCSSREACVNDNSDRGYSCRRRRSPALVPFLLFG</sequence>
<evidence type="ECO:0000313" key="3">
    <source>
        <dbReference type="Proteomes" id="UP000694843"/>
    </source>
</evidence>